<sequence length="225" mass="25269">MSAKNRKITCIFGRQGSGKSTITKAMLKAKTRKRVIVFDTQREYEGRGWKRVHSLADLLKVIKPIWKKGFRISYVPPADNLPKELSDLCHLIEMLQAPYAEGKHNDELTLVIEEANQSYPVTALPAGVNGMQRAVLQGRHWGVELIAVSQRPALVNMSLRSGANSTYVFALASSNDVRGVMELIVGKSRAVQDHLIGLEPFCFWRIENGRYQTGKTLSGDRYRLN</sequence>
<dbReference type="SUPFAM" id="SSF52540">
    <property type="entry name" value="P-loop containing nucleoside triphosphate hydrolases"/>
    <property type="match status" value="1"/>
</dbReference>
<dbReference type="InterPro" id="IPR008571">
    <property type="entry name" value="HerA-like"/>
</dbReference>
<keyword evidence="3" id="KW-1185">Reference proteome</keyword>
<dbReference type="AlphaFoldDB" id="A0A2N5XLQ3"/>
<feature type="domain" description="Helicase HerA central" evidence="1">
    <location>
        <begin position="10"/>
        <end position="61"/>
    </location>
</feature>
<dbReference type="InterPro" id="IPR002789">
    <property type="entry name" value="HerA_central"/>
</dbReference>
<name>A0A2N5XLQ3_9HYPH</name>
<reference evidence="2 3" key="1">
    <citation type="submission" date="2018-01" db="EMBL/GenBank/DDBJ databases">
        <title>The draft genome sequence of Cohaesibacter sp. H1304.</title>
        <authorList>
            <person name="Wang N.-N."/>
            <person name="Du Z.-J."/>
        </authorList>
    </citation>
    <scope>NUCLEOTIDE SEQUENCE [LARGE SCALE GENOMIC DNA]</scope>
    <source>
        <strain evidence="2 3">H1304</strain>
    </source>
</reference>
<dbReference type="Proteomes" id="UP000234881">
    <property type="component" value="Unassembled WGS sequence"/>
</dbReference>
<dbReference type="RefSeq" id="WP_101535558.1">
    <property type="nucleotide sequence ID" value="NZ_PKUQ01000052.1"/>
</dbReference>
<evidence type="ECO:0000259" key="1">
    <source>
        <dbReference type="Pfam" id="PF01935"/>
    </source>
</evidence>
<dbReference type="EMBL" id="PKUQ01000052">
    <property type="protein sequence ID" value="PLW75405.1"/>
    <property type="molecule type" value="Genomic_DNA"/>
</dbReference>
<organism evidence="2 3">
    <name type="scientific">Cohaesibacter celericrescens</name>
    <dbReference type="NCBI Taxonomy" id="2067669"/>
    <lineage>
        <taxon>Bacteria</taxon>
        <taxon>Pseudomonadati</taxon>
        <taxon>Pseudomonadota</taxon>
        <taxon>Alphaproteobacteria</taxon>
        <taxon>Hyphomicrobiales</taxon>
        <taxon>Cohaesibacteraceae</taxon>
    </lineage>
</organism>
<dbReference type="PANTHER" id="PTHR42957">
    <property type="entry name" value="HELICASE MJ1565-RELATED"/>
    <property type="match status" value="1"/>
</dbReference>
<comment type="caution">
    <text evidence="2">The sequence shown here is derived from an EMBL/GenBank/DDBJ whole genome shotgun (WGS) entry which is preliminary data.</text>
</comment>
<gene>
    <name evidence="2" type="ORF">C0081_20275</name>
</gene>
<dbReference type="PANTHER" id="PTHR42957:SF2">
    <property type="entry name" value="HELICASE HERA CENTRAL DOMAIN-CONTAINING PROTEIN"/>
    <property type="match status" value="1"/>
</dbReference>
<evidence type="ECO:0000313" key="2">
    <source>
        <dbReference type="EMBL" id="PLW75405.1"/>
    </source>
</evidence>
<accession>A0A2N5XLQ3</accession>
<dbReference type="InterPro" id="IPR027417">
    <property type="entry name" value="P-loop_NTPase"/>
</dbReference>
<evidence type="ECO:0000313" key="3">
    <source>
        <dbReference type="Proteomes" id="UP000234881"/>
    </source>
</evidence>
<proteinExistence type="predicted"/>
<protein>
    <recommendedName>
        <fullName evidence="1">Helicase HerA central domain-containing protein</fullName>
    </recommendedName>
</protein>
<dbReference type="Pfam" id="PF01935">
    <property type="entry name" value="DUF87"/>
    <property type="match status" value="1"/>
</dbReference>
<dbReference type="Gene3D" id="3.40.50.300">
    <property type="entry name" value="P-loop containing nucleotide triphosphate hydrolases"/>
    <property type="match status" value="1"/>
</dbReference>